<protein>
    <submittedName>
        <fullName evidence="8">Protein POLLEN DEFECTIVE IN GUIDANCE 1</fullName>
    </submittedName>
</protein>
<dbReference type="EMBL" id="LSRQ01000359">
    <property type="protein sequence ID" value="OAY83304.1"/>
    <property type="molecule type" value="Genomic_DNA"/>
</dbReference>
<dbReference type="PANTHER" id="PTHR13317:SF4">
    <property type="entry name" value="TRANSMEMBRANE ANTERIOR POSTERIOR TRANSFORMATION PROTEIN 1 HOMOLOG"/>
    <property type="match status" value="1"/>
</dbReference>
<feature type="region of interest" description="Disordered" evidence="6">
    <location>
        <begin position="121"/>
        <end position="151"/>
    </location>
</feature>
<dbReference type="GO" id="GO:0005789">
    <property type="term" value="C:endoplasmic reticulum membrane"/>
    <property type="evidence" value="ECO:0007669"/>
    <property type="project" value="TreeGrafter"/>
</dbReference>
<evidence type="ECO:0000256" key="4">
    <source>
        <dbReference type="ARBA" id="ARBA00022989"/>
    </source>
</evidence>
<comment type="caution">
    <text evidence="8">The sequence shown here is derived from an EMBL/GenBank/DDBJ whole genome shotgun (WGS) entry which is preliminary data.</text>
</comment>
<proteinExistence type="inferred from homology"/>
<reference evidence="8 9" key="1">
    <citation type="journal article" date="2016" name="DNA Res.">
        <title>The draft genome of MD-2 pineapple using hybrid error correction of long reads.</title>
        <authorList>
            <person name="Redwan R.M."/>
            <person name="Saidin A."/>
            <person name="Kumar S.V."/>
        </authorList>
    </citation>
    <scope>NUCLEOTIDE SEQUENCE [LARGE SCALE GENOMIC DNA]</scope>
    <source>
        <strain evidence="9">cv. MD2</strain>
        <tissue evidence="8">Leaf</tissue>
    </source>
</reference>
<evidence type="ECO:0000256" key="5">
    <source>
        <dbReference type="ARBA" id="ARBA00023136"/>
    </source>
</evidence>
<keyword evidence="3 7" id="KW-0812">Transmembrane</keyword>
<comment type="subcellular location">
    <subcellularLocation>
        <location evidence="1">Membrane</location>
        <topology evidence="1">Multi-pass membrane protein</topology>
    </subcellularLocation>
</comment>
<accession>A0A199W1Y5</accession>
<dbReference type="PANTHER" id="PTHR13317">
    <property type="entry name" value="TRANSMEMBRANE ANTERIOR POSTERIOR TRANSFORMATION PROTEIN 1 HOMOLOG"/>
    <property type="match status" value="1"/>
</dbReference>
<sequence>MPLRSGGRQISFEILAGETSGDDGGGGGGGGDPPRRKRRARGSKRKKRPSPVAEEPSVAPPIGSEHRKPLAPEKALCEDEIGFKMLESRSVVETVCEGAVVVESSKVSSVSYVELRQRNVNGGGVGDEVGDEAAASARESSAGSWRPESNGSVTNLAKEKSLDWNQVVAEDPNILREVSSSAKSPFAYFVGEIYGGNALRSTIAVGNEKKRQRVYNTMFHVPWRCERLIIAGFFVCLDSFLSLLTIMPARILMTIWRVLKTRQFQRPNAAELSDFGCLIVLALGVVSLQRIDISLIYHVIRGQGTIKLYVIYNVLEIFDKLCQSFVALVHAFVLLVQAITLATCIIAHNNALLALLVSNNFAEIKSNVFKRVSKENLHNLVYYDIVERFHITAFLLFVLAQNILEAEGTWFESFLINALLVYLCEVLIDAIKHSFLAKFNEIKPIAYSEFLEDLCKQYLNEKPEERRQDLTFIPLAPACVVSFSSANSGVRDPSSLRSVPLENILGSFMVELDLHHACHLQDFSRAEPPPACHLYVNLRLERKQHVD</sequence>
<evidence type="ECO:0000256" key="3">
    <source>
        <dbReference type="ARBA" id="ARBA00022692"/>
    </source>
</evidence>
<gene>
    <name evidence="8" type="ORF">ACMD2_18221</name>
</gene>
<dbReference type="InterPro" id="IPR008010">
    <property type="entry name" value="Tatp1"/>
</dbReference>
<feature type="transmembrane region" description="Helical" evidence="7">
    <location>
        <begin position="228"/>
        <end position="249"/>
    </location>
</feature>
<dbReference type="Pfam" id="PF05346">
    <property type="entry name" value="DUF747"/>
    <property type="match status" value="2"/>
</dbReference>
<name>A0A199W1Y5_ANACO</name>
<comment type="similarity">
    <text evidence="2">Belongs to the TAPT1 family.</text>
</comment>
<feature type="compositionally biased region" description="Gly residues" evidence="6">
    <location>
        <begin position="22"/>
        <end position="32"/>
    </location>
</feature>
<organism evidence="8 9">
    <name type="scientific">Ananas comosus</name>
    <name type="common">Pineapple</name>
    <name type="synonym">Ananas ananas</name>
    <dbReference type="NCBI Taxonomy" id="4615"/>
    <lineage>
        <taxon>Eukaryota</taxon>
        <taxon>Viridiplantae</taxon>
        <taxon>Streptophyta</taxon>
        <taxon>Embryophyta</taxon>
        <taxon>Tracheophyta</taxon>
        <taxon>Spermatophyta</taxon>
        <taxon>Magnoliopsida</taxon>
        <taxon>Liliopsida</taxon>
        <taxon>Poales</taxon>
        <taxon>Bromeliaceae</taxon>
        <taxon>Bromelioideae</taxon>
        <taxon>Ananas</taxon>
    </lineage>
</organism>
<feature type="compositionally biased region" description="Low complexity" evidence="6">
    <location>
        <begin position="132"/>
        <end position="144"/>
    </location>
</feature>
<evidence type="ECO:0000256" key="2">
    <source>
        <dbReference type="ARBA" id="ARBA00008803"/>
    </source>
</evidence>
<dbReference type="STRING" id="4615.A0A199W1Y5"/>
<dbReference type="Proteomes" id="UP000092600">
    <property type="component" value="Unassembled WGS sequence"/>
</dbReference>
<keyword evidence="5 7" id="KW-0472">Membrane</keyword>
<dbReference type="AlphaFoldDB" id="A0A199W1Y5"/>
<evidence type="ECO:0000313" key="9">
    <source>
        <dbReference type="Proteomes" id="UP000092600"/>
    </source>
</evidence>
<feature type="region of interest" description="Disordered" evidence="6">
    <location>
        <begin position="1"/>
        <end position="71"/>
    </location>
</feature>
<evidence type="ECO:0000313" key="8">
    <source>
        <dbReference type="EMBL" id="OAY83304.1"/>
    </source>
</evidence>
<evidence type="ECO:0000256" key="6">
    <source>
        <dbReference type="SAM" id="MobiDB-lite"/>
    </source>
</evidence>
<feature type="compositionally biased region" description="Basic residues" evidence="6">
    <location>
        <begin position="35"/>
        <end position="49"/>
    </location>
</feature>
<keyword evidence="4 7" id="KW-1133">Transmembrane helix</keyword>
<evidence type="ECO:0000256" key="7">
    <source>
        <dbReference type="SAM" id="Phobius"/>
    </source>
</evidence>
<evidence type="ECO:0000256" key="1">
    <source>
        <dbReference type="ARBA" id="ARBA00004141"/>
    </source>
</evidence>